<evidence type="ECO:0000256" key="1">
    <source>
        <dbReference type="SAM" id="MobiDB-lite"/>
    </source>
</evidence>
<comment type="caution">
    <text evidence="2">The sequence shown here is derived from an EMBL/GenBank/DDBJ whole genome shotgun (WGS) entry which is preliminary data.</text>
</comment>
<dbReference type="HOGENOM" id="CLU_1916915_0_0_1"/>
<dbReference type="AlphaFoldDB" id="T0KTQ3"/>
<accession>T0KTQ3</accession>
<dbReference type="EMBL" id="AMYD01000805">
    <property type="protein sequence ID" value="EQB56028.1"/>
    <property type="molecule type" value="Genomic_DNA"/>
</dbReference>
<name>T0KTQ3_COLGC</name>
<gene>
    <name evidence="2" type="ORF">CGLO_03983</name>
</gene>
<evidence type="ECO:0000313" key="3">
    <source>
        <dbReference type="Proteomes" id="UP000015530"/>
    </source>
</evidence>
<dbReference type="Proteomes" id="UP000015530">
    <property type="component" value="Unassembled WGS sequence"/>
</dbReference>
<protein>
    <submittedName>
        <fullName evidence="2">Uncharacterized protein</fullName>
    </submittedName>
</protein>
<sequence length="132" mass="14899">MEIELVAAPRLEDKLMFLTISPTLEVWTVSWSLDFRPRMLSRPMTTPAPFRHSPARATPQTLRASRASRPSRFHPTSPDVLPHSRRPSCSILCASEHRADSLFRLHAFAHAASGCTTPPRSHRSHGRRSTDH</sequence>
<feature type="region of interest" description="Disordered" evidence="1">
    <location>
        <begin position="44"/>
        <end position="86"/>
    </location>
</feature>
<organism evidence="2 3">
    <name type="scientific">Colletotrichum gloeosporioides (strain Cg-14)</name>
    <name type="common">Anthracnose fungus</name>
    <name type="synonym">Glomerella cingulata</name>
    <dbReference type="NCBI Taxonomy" id="1237896"/>
    <lineage>
        <taxon>Eukaryota</taxon>
        <taxon>Fungi</taxon>
        <taxon>Dikarya</taxon>
        <taxon>Ascomycota</taxon>
        <taxon>Pezizomycotina</taxon>
        <taxon>Sordariomycetes</taxon>
        <taxon>Hypocreomycetidae</taxon>
        <taxon>Glomerellales</taxon>
        <taxon>Glomerellaceae</taxon>
        <taxon>Colletotrichum</taxon>
        <taxon>Colletotrichum gloeosporioides species complex</taxon>
    </lineage>
</organism>
<evidence type="ECO:0000313" key="2">
    <source>
        <dbReference type="EMBL" id="EQB56028.1"/>
    </source>
</evidence>
<reference evidence="3" key="1">
    <citation type="journal article" date="2013" name="Mol. Plant Microbe Interact.">
        <title>Global aspects of pacC regulation of pathogenicity genes in Colletotrichum gloeosporioides as revealed by transcriptome analysis.</title>
        <authorList>
            <person name="Alkan N."/>
            <person name="Meng X."/>
            <person name="Friedlander G."/>
            <person name="Reuveni E."/>
            <person name="Sukno S."/>
            <person name="Sherman A."/>
            <person name="Thon M."/>
            <person name="Fluhr R."/>
            <person name="Prusky D."/>
        </authorList>
    </citation>
    <scope>NUCLEOTIDE SEQUENCE [LARGE SCALE GENOMIC DNA]</scope>
    <source>
        <strain evidence="3">Cg-14</strain>
    </source>
</reference>
<proteinExistence type="predicted"/>